<evidence type="ECO:0000256" key="3">
    <source>
        <dbReference type="ARBA" id="ARBA00022679"/>
    </source>
</evidence>
<keyword evidence="4" id="KW-0949">S-adenosyl-L-methionine</keyword>
<evidence type="ECO:0000256" key="4">
    <source>
        <dbReference type="ARBA" id="ARBA00022691"/>
    </source>
</evidence>
<dbReference type="InterPro" id="IPR002052">
    <property type="entry name" value="DNA_methylase_N6_adenine_CS"/>
</dbReference>
<name>A0AAF0DG97_9EURO</name>
<dbReference type="GO" id="GO:0032259">
    <property type="term" value="P:methylation"/>
    <property type="evidence" value="ECO:0007669"/>
    <property type="project" value="UniProtKB-KW"/>
</dbReference>
<dbReference type="PROSITE" id="PS00092">
    <property type="entry name" value="N6_MTASE"/>
    <property type="match status" value="1"/>
</dbReference>
<gene>
    <name evidence="5" type="primary">MTQ2</name>
    <name evidence="5" type="ORF">PRK78_003472</name>
</gene>
<dbReference type="GO" id="GO:0003676">
    <property type="term" value="F:nucleic acid binding"/>
    <property type="evidence" value="ECO:0007669"/>
    <property type="project" value="InterPro"/>
</dbReference>
<dbReference type="Gene3D" id="3.40.50.150">
    <property type="entry name" value="Vaccinia Virus protein VP39"/>
    <property type="match status" value="1"/>
</dbReference>
<dbReference type="SUPFAM" id="SSF53335">
    <property type="entry name" value="S-adenosyl-L-methionine-dependent methyltransferases"/>
    <property type="match status" value="1"/>
</dbReference>
<dbReference type="EC" id="2.1.1.297" evidence="5"/>
<keyword evidence="6" id="KW-1185">Reference proteome</keyword>
<dbReference type="AlphaFoldDB" id="A0AAF0DG97"/>
<comment type="similarity">
    <text evidence="1">Belongs to the eukaryotic/archaeal PrmC-related family.</text>
</comment>
<dbReference type="InterPro" id="IPR029063">
    <property type="entry name" value="SAM-dependent_MTases_sf"/>
</dbReference>
<dbReference type="PANTHER" id="PTHR45875:SF1">
    <property type="entry name" value="METHYLTRANSFERASE N6AMT1"/>
    <property type="match status" value="1"/>
</dbReference>
<reference evidence="5" key="1">
    <citation type="submission" date="2023-03" db="EMBL/GenBank/DDBJ databases">
        <title>Emydomyces testavorans Genome Sequence.</title>
        <authorList>
            <person name="Hoyer L."/>
        </authorList>
    </citation>
    <scope>NUCLEOTIDE SEQUENCE</scope>
    <source>
        <strain evidence="5">16-2883</strain>
    </source>
</reference>
<dbReference type="Proteomes" id="UP001219355">
    <property type="component" value="Chromosome 2"/>
</dbReference>
<keyword evidence="3 5" id="KW-0808">Transferase</keyword>
<sequence length="271" mass="29755">MLPTPSTSHVCFDTIYEPAEDSYLLLDTLSSSAEVEWLSARFHPDPQSQTTSPSPLVVEVGTGSGVVLAFVAANAKHILSRSDILTLGIDINRNACTDTERTVCIALEEERRRLKSQHGNGTAEDIQPQLAAAITGDLCSPLRTGVVDILIFNPPYVPTPELPPLPSSDSETTGIGTSKFERDSHLLSLSYAGGEYGMETTNRLLEQLPHILNFERGVAYILLCAQNKPDEVMARVRDWESCWHAEIVGRSGAKAGWERLIIVRIWREVTA</sequence>
<dbReference type="GO" id="GO:0035657">
    <property type="term" value="C:eRF1 methyltransferase complex"/>
    <property type="evidence" value="ECO:0007669"/>
    <property type="project" value="TreeGrafter"/>
</dbReference>
<accession>A0AAF0DG97</accession>
<dbReference type="PANTHER" id="PTHR45875">
    <property type="entry name" value="METHYLTRANSFERASE N6AMT1"/>
    <property type="match status" value="1"/>
</dbReference>
<protein>
    <submittedName>
        <fullName evidence="5">S-adenosylmethionine-dependent methyltransferase</fullName>
        <ecNumber evidence="5">2.1.1.297</ecNumber>
    </submittedName>
</protein>
<organism evidence="5 6">
    <name type="scientific">Emydomyces testavorans</name>
    <dbReference type="NCBI Taxonomy" id="2070801"/>
    <lineage>
        <taxon>Eukaryota</taxon>
        <taxon>Fungi</taxon>
        <taxon>Dikarya</taxon>
        <taxon>Ascomycota</taxon>
        <taxon>Pezizomycotina</taxon>
        <taxon>Eurotiomycetes</taxon>
        <taxon>Eurotiomycetidae</taxon>
        <taxon>Onygenales</taxon>
        <taxon>Nannizziopsiaceae</taxon>
        <taxon>Emydomyces</taxon>
    </lineage>
</organism>
<dbReference type="EMBL" id="CP120628">
    <property type="protein sequence ID" value="WEW58005.1"/>
    <property type="molecule type" value="Genomic_DNA"/>
</dbReference>
<evidence type="ECO:0000256" key="1">
    <source>
        <dbReference type="ARBA" id="ARBA00006149"/>
    </source>
</evidence>
<proteinExistence type="inferred from homology"/>
<evidence type="ECO:0000313" key="5">
    <source>
        <dbReference type="EMBL" id="WEW58005.1"/>
    </source>
</evidence>
<dbReference type="FunFam" id="3.40.50.150:FF:000274">
    <property type="entry name" value="ERF1 methyltransferase catalytic subunit MTQ2"/>
    <property type="match status" value="1"/>
</dbReference>
<keyword evidence="2 5" id="KW-0489">Methyltransferase</keyword>
<evidence type="ECO:0000256" key="2">
    <source>
        <dbReference type="ARBA" id="ARBA00022603"/>
    </source>
</evidence>
<evidence type="ECO:0000313" key="6">
    <source>
        <dbReference type="Proteomes" id="UP001219355"/>
    </source>
</evidence>
<dbReference type="InterPro" id="IPR052190">
    <property type="entry name" value="Euk-Arch_PrmC-MTase"/>
</dbReference>
<dbReference type="GO" id="GO:0102559">
    <property type="term" value="F:peptide chain release factor N(5)-glutamine methyltransferase activity"/>
    <property type="evidence" value="ECO:0007669"/>
    <property type="project" value="UniProtKB-EC"/>
</dbReference>